<name>A0A2U2DG66_9HYPH</name>
<sequence>MFKLLSTCGLAAIISIGAFVVPAGQSLAQDIELQIGPDGLQPRIRDRDREDDFSRDRRRGCNPEYARSLARDAGLRRAEIVRVTERRIVIEGMTRAGPERMTFANRRGCPEI</sequence>
<feature type="region of interest" description="Disordered" evidence="1">
    <location>
        <begin position="38"/>
        <end position="59"/>
    </location>
</feature>
<comment type="caution">
    <text evidence="3">The sequence shown here is derived from an EMBL/GenBank/DDBJ whole genome shotgun (WGS) entry which is preliminary data.</text>
</comment>
<organism evidence="3 4">
    <name type="scientific">Metarhizobium album</name>
    <dbReference type="NCBI Taxonomy" id="2182425"/>
    <lineage>
        <taxon>Bacteria</taxon>
        <taxon>Pseudomonadati</taxon>
        <taxon>Pseudomonadota</taxon>
        <taxon>Alphaproteobacteria</taxon>
        <taxon>Hyphomicrobiales</taxon>
        <taxon>Rhizobiaceae</taxon>
        <taxon>Metarhizobium</taxon>
    </lineage>
</organism>
<gene>
    <name evidence="3" type="ORF">DEM27_31960</name>
</gene>
<evidence type="ECO:0000256" key="1">
    <source>
        <dbReference type="SAM" id="MobiDB-lite"/>
    </source>
</evidence>
<evidence type="ECO:0000256" key="2">
    <source>
        <dbReference type="SAM" id="SignalP"/>
    </source>
</evidence>
<dbReference type="EMBL" id="QFBC01000029">
    <property type="protein sequence ID" value="PWE52264.1"/>
    <property type="molecule type" value="Genomic_DNA"/>
</dbReference>
<feature type="signal peptide" evidence="2">
    <location>
        <begin position="1"/>
        <end position="23"/>
    </location>
</feature>
<proteinExistence type="predicted"/>
<accession>A0A2U2DG66</accession>
<dbReference type="RefSeq" id="WP_109462281.1">
    <property type="nucleotide sequence ID" value="NZ_QFBC01000029.1"/>
</dbReference>
<evidence type="ECO:0008006" key="5">
    <source>
        <dbReference type="Google" id="ProtNLM"/>
    </source>
</evidence>
<feature type="chain" id="PRO_5015470243" description="Antifreeze protein" evidence="2">
    <location>
        <begin position="24"/>
        <end position="112"/>
    </location>
</feature>
<reference evidence="3 4" key="1">
    <citation type="submission" date="2018-05" db="EMBL/GenBank/DDBJ databases">
        <title>The draft genome of strain NS-104.</title>
        <authorList>
            <person name="Hang P."/>
            <person name="Jiang J."/>
        </authorList>
    </citation>
    <scope>NUCLEOTIDE SEQUENCE [LARGE SCALE GENOMIC DNA]</scope>
    <source>
        <strain evidence="3 4">NS-104</strain>
    </source>
</reference>
<dbReference type="Proteomes" id="UP000245252">
    <property type="component" value="Unassembled WGS sequence"/>
</dbReference>
<dbReference type="OrthoDB" id="8453806at2"/>
<dbReference type="AlphaFoldDB" id="A0A2U2DG66"/>
<keyword evidence="2" id="KW-0732">Signal</keyword>
<keyword evidence="4" id="KW-1185">Reference proteome</keyword>
<evidence type="ECO:0000313" key="4">
    <source>
        <dbReference type="Proteomes" id="UP000245252"/>
    </source>
</evidence>
<feature type="compositionally biased region" description="Basic and acidic residues" evidence="1">
    <location>
        <begin position="43"/>
        <end position="59"/>
    </location>
</feature>
<evidence type="ECO:0000313" key="3">
    <source>
        <dbReference type="EMBL" id="PWE52264.1"/>
    </source>
</evidence>
<protein>
    <recommendedName>
        <fullName evidence="5">Antifreeze protein</fullName>
    </recommendedName>
</protein>